<accession>A0A8B6X614</accession>
<protein>
    <recommendedName>
        <fullName evidence="2">uroporphyrinogen-III C-methyltransferase</fullName>
        <ecNumber evidence="2">2.1.1.107</ecNumber>
    </recommendedName>
</protein>
<keyword evidence="6" id="KW-0949">S-adenosyl-L-methionine</keyword>
<name>A0A8B6X614_9BURK</name>
<sequence length="264" mass="27341">MQTIRTVPPGRVILVGAGPGDPELLTLKAVRAIASADVLLIDDLVNLAVLEHARPEARRVAVGKRGGCESTPQEFIERLMFAEARAGRTVVRLKGGDPFVFGRGGEECAHLRALGIAVEVVPGITSGVGAASAAGIPVTHRDCSQGVAFVTGHSKKDGRGPDWAALARSGLTLVVYMGMARSRQIAAALAEGGMRADMPVAVVQNGTREDQRRLVTRLDRLADDIAAQGFASPAVIIIGEVVAMAAADSLDSLAADGARQAAQG</sequence>
<dbReference type="InterPro" id="IPR006366">
    <property type="entry name" value="CobA/CysG_C"/>
</dbReference>
<dbReference type="InterPro" id="IPR035996">
    <property type="entry name" value="4pyrrol_Methylase_sf"/>
</dbReference>
<keyword evidence="4 10" id="KW-0489">Methyltransferase</keyword>
<dbReference type="Gene3D" id="3.40.1010.10">
    <property type="entry name" value="Cobalt-precorrin-4 Transmethylase, Domain 1"/>
    <property type="match status" value="1"/>
</dbReference>
<dbReference type="InterPro" id="IPR000878">
    <property type="entry name" value="4pyrrol_Mease"/>
</dbReference>
<keyword evidence="12" id="KW-1185">Reference proteome</keyword>
<evidence type="ECO:0000256" key="9">
    <source>
        <dbReference type="ARBA" id="ARBA00060548"/>
    </source>
</evidence>
<dbReference type="Proteomes" id="UP000675920">
    <property type="component" value="Unplaced"/>
</dbReference>
<dbReference type="OrthoDB" id="9815856at2"/>
<gene>
    <name evidence="13" type="primary">cobA</name>
</gene>
<comment type="pathway">
    <text evidence="9">Cofactor biosynthesis; adenosylcobalamin biosynthesis; precorrin-2 from uroporphyrinogen III: step 1/1.</text>
</comment>
<dbReference type="InterPro" id="IPR050161">
    <property type="entry name" value="Siro_Cobalamin_biosynth"/>
</dbReference>
<dbReference type="NCBIfam" id="TIGR01469">
    <property type="entry name" value="cobA_cysG_Cterm"/>
    <property type="match status" value="1"/>
</dbReference>
<evidence type="ECO:0000256" key="4">
    <source>
        <dbReference type="ARBA" id="ARBA00022603"/>
    </source>
</evidence>
<dbReference type="UniPathway" id="UPA00262">
    <property type="reaction ID" value="UER00211"/>
</dbReference>
<organism evidence="12 13">
    <name type="scientific">Derxia gummosa DSM 723</name>
    <dbReference type="NCBI Taxonomy" id="1121388"/>
    <lineage>
        <taxon>Bacteria</taxon>
        <taxon>Pseudomonadati</taxon>
        <taxon>Pseudomonadota</taxon>
        <taxon>Betaproteobacteria</taxon>
        <taxon>Burkholderiales</taxon>
        <taxon>Alcaligenaceae</taxon>
        <taxon>Derxia</taxon>
    </lineage>
</organism>
<dbReference type="Gene3D" id="3.30.950.10">
    <property type="entry name" value="Methyltransferase, Cobalt-precorrin-4 Transmethylase, Domain 2"/>
    <property type="match status" value="1"/>
</dbReference>
<dbReference type="FunFam" id="3.30.950.10:FF:000001">
    <property type="entry name" value="Siroheme synthase"/>
    <property type="match status" value="1"/>
</dbReference>
<dbReference type="CDD" id="cd11642">
    <property type="entry name" value="SUMT"/>
    <property type="match status" value="1"/>
</dbReference>
<evidence type="ECO:0000313" key="13">
    <source>
        <dbReference type="RefSeq" id="WP_028312596.1"/>
    </source>
</evidence>
<comment type="similarity">
    <text evidence="1 10">Belongs to the precorrin methyltransferase family.</text>
</comment>
<dbReference type="RefSeq" id="WP_028312596.1">
    <property type="nucleotide sequence ID" value="NZ_KI519499.1"/>
</dbReference>
<proteinExistence type="inferred from homology"/>
<evidence type="ECO:0000256" key="5">
    <source>
        <dbReference type="ARBA" id="ARBA00022679"/>
    </source>
</evidence>
<dbReference type="PROSITE" id="PS00839">
    <property type="entry name" value="SUMT_1"/>
    <property type="match status" value="1"/>
</dbReference>
<feature type="domain" description="Tetrapyrrole methylase" evidence="11">
    <location>
        <begin position="11"/>
        <end position="221"/>
    </location>
</feature>
<evidence type="ECO:0000256" key="1">
    <source>
        <dbReference type="ARBA" id="ARBA00005879"/>
    </source>
</evidence>
<dbReference type="SUPFAM" id="SSF53790">
    <property type="entry name" value="Tetrapyrrole methylase"/>
    <property type="match status" value="1"/>
</dbReference>
<evidence type="ECO:0000256" key="3">
    <source>
        <dbReference type="ARBA" id="ARBA00022573"/>
    </source>
</evidence>
<evidence type="ECO:0000256" key="6">
    <source>
        <dbReference type="ARBA" id="ARBA00022691"/>
    </source>
</evidence>
<dbReference type="InterPro" id="IPR014777">
    <property type="entry name" value="4pyrrole_Mease_sub1"/>
</dbReference>
<evidence type="ECO:0000256" key="8">
    <source>
        <dbReference type="ARBA" id="ARBA00025705"/>
    </source>
</evidence>
<dbReference type="GO" id="GO:0009236">
    <property type="term" value="P:cobalamin biosynthetic process"/>
    <property type="evidence" value="ECO:0007669"/>
    <property type="project" value="UniProtKB-KW"/>
</dbReference>
<dbReference type="GO" id="GO:0004851">
    <property type="term" value="F:uroporphyrin-III C-methyltransferase activity"/>
    <property type="evidence" value="ECO:0007669"/>
    <property type="project" value="UniProtKB-EC"/>
</dbReference>
<evidence type="ECO:0000256" key="7">
    <source>
        <dbReference type="ARBA" id="ARBA00023244"/>
    </source>
</evidence>
<keyword evidence="7" id="KW-0627">Porphyrin biosynthesis</keyword>
<keyword evidence="3" id="KW-0169">Cobalamin biosynthesis</keyword>
<comment type="pathway">
    <text evidence="8">Porphyrin-containing compound metabolism; siroheme biosynthesis; precorrin-2 from uroporphyrinogen III: step 1/1.</text>
</comment>
<evidence type="ECO:0000259" key="11">
    <source>
        <dbReference type="Pfam" id="PF00590"/>
    </source>
</evidence>
<dbReference type="InterPro" id="IPR003043">
    <property type="entry name" value="Uropor_MeTrfase_CS"/>
</dbReference>
<dbReference type="FunFam" id="3.40.1010.10:FF:000001">
    <property type="entry name" value="Siroheme synthase"/>
    <property type="match status" value="1"/>
</dbReference>
<dbReference type="NCBIfam" id="NF004790">
    <property type="entry name" value="PRK06136.1"/>
    <property type="match status" value="1"/>
</dbReference>
<reference evidence="13" key="1">
    <citation type="submission" date="2025-08" db="UniProtKB">
        <authorList>
            <consortium name="RefSeq"/>
        </authorList>
    </citation>
    <scope>IDENTIFICATION</scope>
</reference>
<dbReference type="Pfam" id="PF00590">
    <property type="entry name" value="TP_methylase"/>
    <property type="match status" value="1"/>
</dbReference>
<keyword evidence="5 10" id="KW-0808">Transferase</keyword>
<dbReference type="PANTHER" id="PTHR45790">
    <property type="entry name" value="SIROHEME SYNTHASE-RELATED"/>
    <property type="match status" value="1"/>
</dbReference>
<evidence type="ECO:0000256" key="2">
    <source>
        <dbReference type="ARBA" id="ARBA00012162"/>
    </source>
</evidence>
<evidence type="ECO:0000313" key="12">
    <source>
        <dbReference type="Proteomes" id="UP000675920"/>
    </source>
</evidence>
<dbReference type="InterPro" id="IPR014776">
    <property type="entry name" value="4pyrrole_Mease_sub2"/>
</dbReference>
<dbReference type="GO" id="GO:0032259">
    <property type="term" value="P:methylation"/>
    <property type="evidence" value="ECO:0007669"/>
    <property type="project" value="UniProtKB-KW"/>
</dbReference>
<dbReference type="AlphaFoldDB" id="A0A8B6X614"/>
<dbReference type="EC" id="2.1.1.107" evidence="2"/>
<dbReference type="PANTHER" id="PTHR45790:SF3">
    <property type="entry name" value="S-ADENOSYL-L-METHIONINE-DEPENDENT UROPORPHYRINOGEN III METHYLTRANSFERASE, CHLOROPLASTIC"/>
    <property type="match status" value="1"/>
</dbReference>
<evidence type="ECO:0000256" key="10">
    <source>
        <dbReference type="RuleBase" id="RU003960"/>
    </source>
</evidence>
<dbReference type="GO" id="GO:0019354">
    <property type="term" value="P:siroheme biosynthetic process"/>
    <property type="evidence" value="ECO:0007669"/>
    <property type="project" value="UniProtKB-UniPathway"/>
</dbReference>
<dbReference type="PROSITE" id="PS00840">
    <property type="entry name" value="SUMT_2"/>
    <property type="match status" value="1"/>
</dbReference>